<dbReference type="GeneID" id="5745455"/>
<dbReference type="Proteomes" id="UP000002414">
    <property type="component" value="Segment"/>
</dbReference>
<evidence type="ECO:0000313" key="3">
    <source>
        <dbReference type="Proteomes" id="UP000002414"/>
    </source>
</evidence>
<organism evidence="2 3">
    <name type="scientific">Corynebacterium phage P1201</name>
    <dbReference type="NCBI Taxonomy" id="384848"/>
    <lineage>
        <taxon>Viruses</taxon>
        <taxon>Duplodnaviria</taxon>
        <taxon>Heunggongvirae</taxon>
        <taxon>Uroviricota</taxon>
        <taxon>Caudoviricetes</taxon>
        <taxon>Zierdtviridae</taxon>
        <taxon>Toshachvirinae</taxon>
        <taxon>Chunghsingvirus</taxon>
        <taxon>Chunghsingvirus P1201</taxon>
        <taxon>Corynebacterium virus P1201</taxon>
    </lineage>
</organism>
<dbReference type="EMBL" id="DQ499600">
    <property type="protein sequence ID" value="ABF57494.1"/>
    <property type="molecule type" value="Genomic_DNA"/>
</dbReference>
<sequence length="571" mass="59266">MSRFCLLERNIMADLTPPNTGSEALNEYLTRLQQVVNALDLKKIPEEGWSLTDLRADVSEVISDKRDIIDVANEAASKLAEVKALVMDLDGYEQSLEGAEAFKVAAESLIDWYDQNEVSIRILLGIVNKPGGTAELIEAFDTIRIGAAQSASAAKTSETNAKTSATNAKTSETTAKTSATNAKDSETAAARSKTAAATSATNAKTSETNAATSATNAANSATASANSATDAANSANSITDGAEVATSKAAEAAAAADRAEQAMAGKADLIGGKVPTAQLPEISLTKPFSVASRTALLALDVQEGDVGIITAGSDKGSYILGSGPSKVFSSWIPLAVSADAPVQSVNGQTGTVVLSAANVGAAPTSHTHTASQISGLPSTDGGYNTRDATDPASSYPAGVDVSLNNVNKGWSSVIGAASLPSLGSYVVVTTVRQGFYNESTWQYLSSCTLPGSSIYVRKWQNDAWTTLRRLTDDGHTHTSAQISDATSLVTESTVVRRDSAGDFYVKTPTASTHPASKTYVDSGLTNTYTAMYKRPALFSGAGNPPSSIPGAVVGDYWLNETTMQLRKITGV</sequence>
<reference evidence="2 3" key="1">
    <citation type="journal article" date="2008" name="Virology">
        <title>Genome sequence of the lytic bacteriophage P1201 from Corynebacterium glutamicum NCHU 87078: Evolutionary relationships to phages from Corynebacterineae.</title>
        <authorList>
            <person name="Chen C.L."/>
            <person name="Pan T.Y."/>
            <person name="Kan S.C."/>
            <person name="Kuan Y.C."/>
            <person name="Hong L.Y."/>
            <person name="Chiu K.R."/>
            <person name="Sheu C.S."/>
            <person name="Yang J.S."/>
            <person name="Hsu W.H."/>
            <person name="Hu H.Y."/>
        </authorList>
    </citation>
    <scope>NUCLEOTIDE SEQUENCE</scope>
</reference>
<keyword evidence="3" id="KW-1185">Reference proteome</keyword>
<dbReference type="KEGG" id="vg:5745455"/>
<evidence type="ECO:0000313" key="2">
    <source>
        <dbReference type="EMBL" id="ABF57494.1"/>
    </source>
</evidence>
<feature type="region of interest" description="Disordered" evidence="1">
    <location>
        <begin position="151"/>
        <end position="213"/>
    </location>
</feature>
<dbReference type="OrthoDB" id="9550at10239"/>
<accession>A7IYB1</accession>
<dbReference type="RefSeq" id="YP_001468942.1">
    <property type="nucleotide sequence ID" value="NC_009816.1"/>
</dbReference>
<name>A7IYB1_9CAUD</name>
<evidence type="ECO:0000256" key="1">
    <source>
        <dbReference type="SAM" id="MobiDB-lite"/>
    </source>
</evidence>
<proteinExistence type="predicted"/>
<protein>
    <submittedName>
        <fullName evidence="2">Gp40</fullName>
    </submittedName>
</protein>